<gene>
    <name evidence="2" type="ORF">SAMN05216593_101611</name>
</gene>
<dbReference type="AlphaFoldDB" id="A0A1M7JXK4"/>
<dbReference type="RefSeq" id="WP_073162210.1">
    <property type="nucleotide sequence ID" value="NZ_FRDA01000001.1"/>
</dbReference>
<dbReference type="STRING" id="1190415.SAMN05216593_101611"/>
<dbReference type="Proteomes" id="UP000183983">
    <property type="component" value="Unassembled WGS sequence"/>
</dbReference>
<evidence type="ECO:0000313" key="3">
    <source>
        <dbReference type="Proteomes" id="UP000183983"/>
    </source>
</evidence>
<protein>
    <recommendedName>
        <fullName evidence="1">DUF6957 domain-containing protein</fullName>
    </recommendedName>
</protein>
<dbReference type="Pfam" id="PF22275">
    <property type="entry name" value="DUF6957"/>
    <property type="match status" value="1"/>
</dbReference>
<evidence type="ECO:0000313" key="2">
    <source>
        <dbReference type="EMBL" id="SHM57769.1"/>
    </source>
</evidence>
<organism evidence="2 3">
    <name type="scientific">Pseudomonas asturiensis</name>
    <dbReference type="NCBI Taxonomy" id="1190415"/>
    <lineage>
        <taxon>Bacteria</taxon>
        <taxon>Pseudomonadati</taxon>
        <taxon>Pseudomonadota</taxon>
        <taxon>Gammaproteobacteria</taxon>
        <taxon>Pseudomonadales</taxon>
        <taxon>Pseudomonadaceae</taxon>
        <taxon>Pseudomonas</taxon>
    </lineage>
</organism>
<sequence length="129" mass="14754">MKDFDVQQMIGPSVVMSGREIELEDAIQVTREQFPDSSFCIVGEWVWLDLEAPDLVIQELAAEGKKPTMLLVFNVLFDSSSTSRSHWFRSTPLIDFTDDMFFQTESKVYVLLGHGRRKSMSLSAVVRLF</sequence>
<dbReference type="OrthoDB" id="7020948at2"/>
<proteinExistence type="predicted"/>
<name>A0A1M7JXK4_9PSED</name>
<accession>A0A1M7JXK4</accession>
<reference evidence="2 3" key="1">
    <citation type="submission" date="2016-11" db="EMBL/GenBank/DDBJ databases">
        <authorList>
            <person name="Jaros S."/>
            <person name="Januszkiewicz K."/>
            <person name="Wedrychowicz H."/>
        </authorList>
    </citation>
    <scope>NUCLEOTIDE SEQUENCE [LARGE SCALE GENOMIC DNA]</scope>
    <source>
        <strain evidence="2 3">LMG 26898</strain>
    </source>
</reference>
<dbReference type="InterPro" id="IPR054232">
    <property type="entry name" value="DUF6957"/>
</dbReference>
<feature type="domain" description="DUF6957" evidence="1">
    <location>
        <begin position="18"/>
        <end position="126"/>
    </location>
</feature>
<dbReference type="EMBL" id="FRDA01000001">
    <property type="protein sequence ID" value="SHM57769.1"/>
    <property type="molecule type" value="Genomic_DNA"/>
</dbReference>
<evidence type="ECO:0000259" key="1">
    <source>
        <dbReference type="Pfam" id="PF22275"/>
    </source>
</evidence>